<dbReference type="SMART" id="SM00418">
    <property type="entry name" value="HTH_ARSR"/>
    <property type="match status" value="1"/>
</dbReference>
<protein>
    <submittedName>
        <fullName evidence="2">ArsR/SmtB family transcription factor</fullName>
    </submittedName>
</protein>
<dbReference type="InterPro" id="IPR036388">
    <property type="entry name" value="WH-like_DNA-bd_sf"/>
</dbReference>
<dbReference type="InterPro" id="IPR001845">
    <property type="entry name" value="HTH_ArsR_DNA-bd_dom"/>
</dbReference>
<organism evidence="2 3">
    <name type="scientific">Streptomyces milbemycinicus</name>
    <dbReference type="NCBI Taxonomy" id="476552"/>
    <lineage>
        <taxon>Bacteria</taxon>
        <taxon>Bacillati</taxon>
        <taxon>Actinomycetota</taxon>
        <taxon>Actinomycetes</taxon>
        <taxon>Kitasatosporales</taxon>
        <taxon>Streptomycetaceae</taxon>
        <taxon>Streptomyces</taxon>
    </lineage>
</organism>
<comment type="caution">
    <text evidence="2">The sequence shown here is derived from an EMBL/GenBank/DDBJ whole genome shotgun (WGS) entry which is preliminary data.</text>
</comment>
<dbReference type="PROSITE" id="PS50987">
    <property type="entry name" value="HTH_ARSR_2"/>
    <property type="match status" value="1"/>
</dbReference>
<evidence type="ECO:0000259" key="1">
    <source>
        <dbReference type="PROSITE" id="PS50987"/>
    </source>
</evidence>
<sequence>MVIDMGRSPEFGPDIATVAQLLGDRTRALMVGELTTGQPLSASSLAALVGISRPTASEHLGKLVEGGILHVERVGRHAYYRLASHDVAVALDALASVAPDLTPSAPPAQCPSVLSETRTCYDHLGGKLGVALTEALQEQGLIRRDAQQWDVEFETWDKRRPLGITCEPLRDSRRPIVRGCADWSGPSHHIAGGLAAALTQRLFSLGWLTRASKDDRTVAPTRVGLAGLRRTFGLTLCELGPAR</sequence>
<accession>A0ABW8LEA9</accession>
<dbReference type="PANTHER" id="PTHR39168:SF1">
    <property type="entry name" value="TRANSCRIPTIONAL REGULATORY PROTEIN"/>
    <property type="match status" value="1"/>
</dbReference>
<name>A0ABW8LEA9_9ACTN</name>
<dbReference type="EMBL" id="JBJDQH010000002">
    <property type="protein sequence ID" value="MFK4264259.1"/>
    <property type="molecule type" value="Genomic_DNA"/>
</dbReference>
<dbReference type="RefSeq" id="WP_358633362.1">
    <property type="nucleotide sequence ID" value="NZ_JBFAEV010000004.1"/>
</dbReference>
<evidence type="ECO:0000313" key="2">
    <source>
        <dbReference type="EMBL" id="MFK4264259.1"/>
    </source>
</evidence>
<dbReference type="PANTHER" id="PTHR39168">
    <property type="entry name" value="TRANSCRIPTIONAL REGULATOR-RELATED"/>
    <property type="match status" value="1"/>
</dbReference>
<dbReference type="CDD" id="cd00090">
    <property type="entry name" value="HTH_ARSR"/>
    <property type="match status" value="1"/>
</dbReference>
<dbReference type="InterPro" id="IPR052543">
    <property type="entry name" value="HTH_Metal-responsive_Reg"/>
</dbReference>
<dbReference type="Proteomes" id="UP001620295">
    <property type="component" value="Unassembled WGS sequence"/>
</dbReference>
<gene>
    <name evidence="2" type="ORF">ACI2L5_04900</name>
</gene>
<dbReference type="Gene3D" id="1.10.10.10">
    <property type="entry name" value="Winged helix-like DNA-binding domain superfamily/Winged helix DNA-binding domain"/>
    <property type="match status" value="1"/>
</dbReference>
<dbReference type="InterPro" id="IPR011991">
    <property type="entry name" value="ArsR-like_HTH"/>
</dbReference>
<dbReference type="NCBIfam" id="NF033788">
    <property type="entry name" value="HTH_metalloreg"/>
    <property type="match status" value="1"/>
</dbReference>
<feature type="domain" description="HTH arsR-type" evidence="1">
    <location>
        <begin position="7"/>
        <end position="102"/>
    </location>
</feature>
<dbReference type="InterPro" id="IPR036390">
    <property type="entry name" value="WH_DNA-bd_sf"/>
</dbReference>
<evidence type="ECO:0000313" key="3">
    <source>
        <dbReference type="Proteomes" id="UP001620295"/>
    </source>
</evidence>
<keyword evidence="3" id="KW-1185">Reference proteome</keyword>
<dbReference type="Pfam" id="PF12840">
    <property type="entry name" value="HTH_20"/>
    <property type="match status" value="1"/>
</dbReference>
<reference evidence="2 3" key="1">
    <citation type="submission" date="2024-11" db="EMBL/GenBank/DDBJ databases">
        <title>The Natural Products Discovery Center: Release of the First 8490 Sequenced Strains for Exploring Actinobacteria Biosynthetic Diversity.</title>
        <authorList>
            <person name="Kalkreuter E."/>
            <person name="Kautsar S.A."/>
            <person name="Yang D."/>
            <person name="Bader C.D."/>
            <person name="Teijaro C.N."/>
            <person name="Fluegel L."/>
            <person name="Davis C.M."/>
            <person name="Simpson J.R."/>
            <person name="Lauterbach L."/>
            <person name="Steele A.D."/>
            <person name="Gui C."/>
            <person name="Meng S."/>
            <person name="Li G."/>
            <person name="Viehrig K."/>
            <person name="Ye F."/>
            <person name="Su P."/>
            <person name="Kiefer A.F."/>
            <person name="Nichols A."/>
            <person name="Cepeda A.J."/>
            <person name="Yan W."/>
            <person name="Fan B."/>
            <person name="Jiang Y."/>
            <person name="Adhikari A."/>
            <person name="Zheng C.-J."/>
            <person name="Schuster L."/>
            <person name="Cowan T.M."/>
            <person name="Smanski M.J."/>
            <person name="Chevrette M.G."/>
            <person name="De Carvalho L.P.S."/>
            <person name="Shen B."/>
        </authorList>
    </citation>
    <scope>NUCLEOTIDE SEQUENCE [LARGE SCALE GENOMIC DNA]</scope>
    <source>
        <strain evidence="2 3">NPDC020863</strain>
    </source>
</reference>
<proteinExistence type="predicted"/>
<dbReference type="PRINTS" id="PR00778">
    <property type="entry name" value="HTHARSR"/>
</dbReference>
<dbReference type="SUPFAM" id="SSF46785">
    <property type="entry name" value="Winged helix' DNA-binding domain"/>
    <property type="match status" value="1"/>
</dbReference>